<accession>A0ABT2LIR3</accession>
<keyword evidence="5" id="KW-0411">Iron-sulfur</keyword>
<dbReference type="Pfam" id="PF00111">
    <property type="entry name" value="Fer2"/>
    <property type="match status" value="1"/>
</dbReference>
<dbReference type="Gene3D" id="3.10.20.30">
    <property type="match status" value="1"/>
</dbReference>
<dbReference type="InterPro" id="IPR036010">
    <property type="entry name" value="2Fe-2S_ferredoxin-like_sf"/>
</dbReference>
<dbReference type="InterPro" id="IPR006058">
    <property type="entry name" value="2Fe2S_fd_BS"/>
</dbReference>
<dbReference type="SUPFAM" id="SSF47741">
    <property type="entry name" value="CO dehydrogenase ISP C-domain like"/>
    <property type="match status" value="1"/>
</dbReference>
<dbReference type="EMBL" id="JAOCZP010000001">
    <property type="protein sequence ID" value="MCT7374214.1"/>
    <property type="molecule type" value="Genomic_DNA"/>
</dbReference>
<keyword evidence="1" id="KW-0001">2Fe-2S</keyword>
<dbReference type="InterPro" id="IPR012675">
    <property type="entry name" value="Beta-grasp_dom_sf"/>
</dbReference>
<dbReference type="RefSeq" id="WP_260900588.1">
    <property type="nucleotide sequence ID" value="NZ_JAOCZP010000001.1"/>
</dbReference>
<dbReference type="PROSITE" id="PS51085">
    <property type="entry name" value="2FE2S_FER_2"/>
    <property type="match status" value="1"/>
</dbReference>
<proteinExistence type="predicted"/>
<keyword evidence="2" id="KW-0479">Metal-binding</keyword>
<dbReference type="Proteomes" id="UP001320831">
    <property type="component" value="Unassembled WGS sequence"/>
</dbReference>
<dbReference type="InterPro" id="IPR051452">
    <property type="entry name" value="Diverse_Oxidoreductases"/>
</dbReference>
<evidence type="ECO:0000313" key="8">
    <source>
        <dbReference type="Proteomes" id="UP001320831"/>
    </source>
</evidence>
<dbReference type="Gene3D" id="1.10.150.120">
    <property type="entry name" value="[2Fe-2S]-binding domain"/>
    <property type="match status" value="1"/>
</dbReference>
<reference evidence="7 8" key="1">
    <citation type="submission" date="2022-09" db="EMBL/GenBank/DDBJ databases">
        <title>Chelativorans salina sp. nov., a novel slightly halophilic bacterium isolated from a saline lake sediment enrichment.</title>
        <authorList>
            <person name="Gao L."/>
            <person name="Fang B.-Z."/>
            <person name="Li W.-J."/>
        </authorList>
    </citation>
    <scope>NUCLEOTIDE SEQUENCE [LARGE SCALE GENOMIC DNA]</scope>
    <source>
        <strain evidence="7 8">EGI FJ00035</strain>
    </source>
</reference>
<evidence type="ECO:0000313" key="7">
    <source>
        <dbReference type="EMBL" id="MCT7374214.1"/>
    </source>
</evidence>
<gene>
    <name evidence="7" type="ORF">N5A92_04100</name>
</gene>
<evidence type="ECO:0000259" key="6">
    <source>
        <dbReference type="PROSITE" id="PS51085"/>
    </source>
</evidence>
<evidence type="ECO:0000256" key="5">
    <source>
        <dbReference type="ARBA" id="ARBA00023014"/>
    </source>
</evidence>
<evidence type="ECO:0000256" key="3">
    <source>
        <dbReference type="ARBA" id="ARBA00023002"/>
    </source>
</evidence>
<evidence type="ECO:0000256" key="4">
    <source>
        <dbReference type="ARBA" id="ARBA00023004"/>
    </source>
</evidence>
<dbReference type="InterPro" id="IPR001041">
    <property type="entry name" value="2Fe-2S_ferredoxin-type"/>
</dbReference>
<dbReference type="PANTHER" id="PTHR44379:SF6">
    <property type="entry name" value="BLR6046 PROTEIN"/>
    <property type="match status" value="1"/>
</dbReference>
<keyword evidence="8" id="KW-1185">Reference proteome</keyword>
<dbReference type="Pfam" id="PF01799">
    <property type="entry name" value="Fer2_2"/>
    <property type="match status" value="1"/>
</dbReference>
<dbReference type="InterPro" id="IPR002888">
    <property type="entry name" value="2Fe-2S-bd"/>
</dbReference>
<evidence type="ECO:0000256" key="2">
    <source>
        <dbReference type="ARBA" id="ARBA00022723"/>
    </source>
</evidence>
<protein>
    <submittedName>
        <fullName evidence="7">(2Fe-2S)-binding protein</fullName>
    </submittedName>
</protein>
<feature type="domain" description="2Fe-2S ferredoxin-type" evidence="6">
    <location>
        <begin position="3"/>
        <end position="79"/>
    </location>
</feature>
<dbReference type="SUPFAM" id="SSF54292">
    <property type="entry name" value="2Fe-2S ferredoxin-like"/>
    <property type="match status" value="1"/>
</dbReference>
<name>A0ABT2LIR3_9HYPH</name>
<comment type="caution">
    <text evidence="7">The sequence shown here is derived from an EMBL/GenBank/DDBJ whole genome shotgun (WGS) entry which is preliminary data.</text>
</comment>
<dbReference type="InterPro" id="IPR036884">
    <property type="entry name" value="2Fe-2S-bd_dom_sf"/>
</dbReference>
<keyword evidence="4" id="KW-0408">Iron</keyword>
<dbReference type="PROSITE" id="PS00197">
    <property type="entry name" value="2FE2S_FER_1"/>
    <property type="match status" value="1"/>
</dbReference>
<evidence type="ECO:0000256" key="1">
    <source>
        <dbReference type="ARBA" id="ARBA00022714"/>
    </source>
</evidence>
<organism evidence="7 8">
    <name type="scientific">Chelativorans salis</name>
    <dbReference type="NCBI Taxonomy" id="2978478"/>
    <lineage>
        <taxon>Bacteria</taxon>
        <taxon>Pseudomonadati</taxon>
        <taxon>Pseudomonadota</taxon>
        <taxon>Alphaproteobacteria</taxon>
        <taxon>Hyphomicrobiales</taxon>
        <taxon>Phyllobacteriaceae</taxon>
        <taxon>Chelativorans</taxon>
    </lineage>
</organism>
<keyword evidence="3" id="KW-0560">Oxidoreductase</keyword>
<dbReference type="PANTHER" id="PTHR44379">
    <property type="entry name" value="OXIDOREDUCTASE WITH IRON-SULFUR SUBUNIT"/>
    <property type="match status" value="1"/>
</dbReference>
<sequence length="157" mass="16668">MAERFELRINGTEQAVEADPASPLLGVLRETLGLTGSRFGCGAGLCGACFVLLDGHPVPSCDTPLWAAVGKEVTTVEGLGTPENPHPLQQAFIDEQAMQCGYCVSGILISAAALLEHNADPSEADVREALDRNLCRCGSHNRMVRAVLRAARETRPA</sequence>
<dbReference type="CDD" id="cd00207">
    <property type="entry name" value="fer2"/>
    <property type="match status" value="1"/>
</dbReference>